<evidence type="ECO:0000313" key="2">
    <source>
        <dbReference type="Proteomes" id="UP000223606"/>
    </source>
</evidence>
<dbReference type="EC" id="3.3.2.8" evidence="1"/>
<keyword evidence="2" id="KW-1185">Reference proteome</keyword>
<dbReference type="Pfam" id="PF07366">
    <property type="entry name" value="SnoaL"/>
    <property type="match status" value="1"/>
</dbReference>
<dbReference type="SUPFAM" id="SSF54427">
    <property type="entry name" value="NTF2-like"/>
    <property type="match status" value="1"/>
</dbReference>
<dbReference type="KEGG" id="hdi:HDIA_0238"/>
<reference evidence="2" key="1">
    <citation type="submission" date="2017-09" db="EMBL/GenBank/DDBJ databases">
        <title>Genome sequence of Nannocystis excedens DSM 71.</title>
        <authorList>
            <person name="Blom J."/>
        </authorList>
    </citation>
    <scope>NUCLEOTIDE SEQUENCE [LARGE SCALE GENOMIC DNA]</scope>
    <source>
        <strain evidence="2">type strain: E19</strain>
    </source>
</reference>
<sequence>MTEGSPTDLVDAFYRAYNAQDAAAATALYAQDGWHQEGDSGPRRDGQAALQQGLERFFVMLPDAHWLVRETVTCGGTVAVVYTLTGRLGIDIGGSPTRGKPIELAGIHMFQLGENSIAGTRDYWDIREFQRQIKGENA</sequence>
<dbReference type="Proteomes" id="UP000223606">
    <property type="component" value="Chromosome 1"/>
</dbReference>
<gene>
    <name evidence="1" type="primary">limA</name>
    <name evidence="1" type="ORF">HDIA_0238</name>
</gene>
<evidence type="ECO:0000313" key="1">
    <source>
        <dbReference type="EMBL" id="SON53779.1"/>
    </source>
</evidence>
<dbReference type="GO" id="GO:0030638">
    <property type="term" value="P:polyketide metabolic process"/>
    <property type="evidence" value="ECO:0007669"/>
    <property type="project" value="InterPro"/>
</dbReference>
<dbReference type="EMBL" id="LT960614">
    <property type="protein sequence ID" value="SON53779.1"/>
    <property type="molecule type" value="Genomic_DNA"/>
</dbReference>
<keyword evidence="1" id="KW-0378">Hydrolase</keyword>
<name>A0A2C9D0Q7_9HYPH</name>
<protein>
    <submittedName>
        <fullName evidence="1">Limonene-1,2-epoxide hydrolase</fullName>
        <ecNumber evidence="1">3.3.2.8</ecNumber>
    </submittedName>
</protein>
<dbReference type="OrthoDB" id="7857582at2"/>
<organism evidence="1 2">
    <name type="scientific">Hartmannibacter diazotrophicus</name>
    <dbReference type="NCBI Taxonomy" id="1482074"/>
    <lineage>
        <taxon>Bacteria</taxon>
        <taxon>Pseudomonadati</taxon>
        <taxon>Pseudomonadota</taxon>
        <taxon>Alphaproteobacteria</taxon>
        <taxon>Hyphomicrobiales</taxon>
        <taxon>Pleomorphomonadaceae</taxon>
        <taxon>Hartmannibacter</taxon>
    </lineage>
</organism>
<dbReference type="Gene3D" id="3.10.450.50">
    <property type="match status" value="1"/>
</dbReference>
<dbReference type="RefSeq" id="WP_099553614.1">
    <property type="nucleotide sequence ID" value="NZ_LT960614.1"/>
</dbReference>
<dbReference type="AlphaFoldDB" id="A0A2C9D0Q7"/>
<dbReference type="InterPro" id="IPR009959">
    <property type="entry name" value="Cyclase_SnoaL-like"/>
</dbReference>
<dbReference type="GO" id="GO:0018744">
    <property type="term" value="F:limonene-1,2-epoxide hydrolase activity"/>
    <property type="evidence" value="ECO:0007669"/>
    <property type="project" value="UniProtKB-EC"/>
</dbReference>
<proteinExistence type="predicted"/>
<dbReference type="InterPro" id="IPR032710">
    <property type="entry name" value="NTF2-like_dom_sf"/>
</dbReference>
<accession>A0A2C9D0Q7</accession>